<evidence type="ECO:0000256" key="1">
    <source>
        <dbReference type="ARBA" id="ARBA00001936"/>
    </source>
</evidence>
<dbReference type="PANTHER" id="PTHR13872">
    <property type="entry name" value="DOLICHYL-DIPHOSPHOOLIGOSACCHARIDE--PROTEIN GLYCOSYLTRANSFERASE SUBUNIT"/>
    <property type="match status" value="1"/>
</dbReference>
<evidence type="ECO:0000256" key="2">
    <source>
        <dbReference type="ARBA" id="ARBA00001946"/>
    </source>
</evidence>
<dbReference type="GO" id="GO:0012505">
    <property type="term" value="C:endomembrane system"/>
    <property type="evidence" value="ECO:0007669"/>
    <property type="project" value="UniProtKB-SubCell"/>
</dbReference>
<comment type="similarity">
    <text evidence="5">Belongs to the STT3 family.</text>
</comment>
<dbReference type="AlphaFoldDB" id="A0A438DBN5"/>
<keyword evidence="6" id="KW-0328">Glycosyltransferase</keyword>
<sequence>MLHLWNGPCLYMFSGNMLLSYTNDSYSFYARFLWMVRIGGGVFPVIKEPDYLVNGEYRVDKGAAPKMLNCLMYKLSYYRFGELQTEYGKPPGYDRARGVEIGNKDIKLEYLEEAFTTSNWIVRIYKVKPPNNSGEALFISFCGTEKGNVRTLSEAEF</sequence>
<dbReference type="GO" id="GO:0016020">
    <property type="term" value="C:membrane"/>
    <property type="evidence" value="ECO:0007669"/>
    <property type="project" value="InterPro"/>
</dbReference>
<protein>
    <submittedName>
        <fullName evidence="14">Dolichyl-diphosphooligosaccharide--protein glycosyltransferase subunit STT3B</fullName>
    </submittedName>
</protein>
<proteinExistence type="inferred from homology"/>
<dbReference type="GO" id="GO:0004576">
    <property type="term" value="F:oligosaccharyl transferase activity"/>
    <property type="evidence" value="ECO:0007669"/>
    <property type="project" value="InterPro"/>
</dbReference>
<evidence type="ECO:0000256" key="5">
    <source>
        <dbReference type="ARBA" id="ARBA00010810"/>
    </source>
</evidence>
<dbReference type="Proteomes" id="UP000288805">
    <property type="component" value="Unassembled WGS sequence"/>
</dbReference>
<dbReference type="InterPro" id="IPR003674">
    <property type="entry name" value="Oligo_trans_STT3"/>
</dbReference>
<dbReference type="GO" id="GO:0046872">
    <property type="term" value="F:metal ion binding"/>
    <property type="evidence" value="ECO:0007669"/>
    <property type="project" value="UniProtKB-KW"/>
</dbReference>
<evidence type="ECO:0000256" key="10">
    <source>
        <dbReference type="ARBA" id="ARBA00022842"/>
    </source>
</evidence>
<comment type="pathway">
    <text evidence="4">Protein modification; protein glycosylation.</text>
</comment>
<keyword evidence="13" id="KW-0464">Manganese</keyword>
<accession>A0A438DBN5</accession>
<comment type="caution">
    <text evidence="14">The sequence shown here is derived from an EMBL/GenBank/DDBJ whole genome shotgun (WGS) entry which is preliminary data.</text>
</comment>
<organism evidence="14 15">
    <name type="scientific">Vitis vinifera</name>
    <name type="common">Grape</name>
    <dbReference type="NCBI Taxonomy" id="29760"/>
    <lineage>
        <taxon>Eukaryota</taxon>
        <taxon>Viridiplantae</taxon>
        <taxon>Streptophyta</taxon>
        <taxon>Embryophyta</taxon>
        <taxon>Tracheophyta</taxon>
        <taxon>Spermatophyta</taxon>
        <taxon>Magnoliopsida</taxon>
        <taxon>eudicotyledons</taxon>
        <taxon>Gunneridae</taxon>
        <taxon>Pentapetalae</taxon>
        <taxon>rosids</taxon>
        <taxon>Vitales</taxon>
        <taxon>Vitaceae</taxon>
        <taxon>Viteae</taxon>
        <taxon>Vitis</taxon>
    </lineage>
</organism>
<comment type="cofactor">
    <cofactor evidence="1">
        <name>Mn(2+)</name>
        <dbReference type="ChEBI" id="CHEBI:29035"/>
    </cofactor>
</comment>
<evidence type="ECO:0000256" key="13">
    <source>
        <dbReference type="ARBA" id="ARBA00023211"/>
    </source>
</evidence>
<keyword evidence="8" id="KW-0812">Transmembrane</keyword>
<gene>
    <name evidence="14" type="primary">STT3B_1</name>
    <name evidence="14" type="ORF">CK203_107186</name>
</gene>
<evidence type="ECO:0000256" key="12">
    <source>
        <dbReference type="ARBA" id="ARBA00023136"/>
    </source>
</evidence>
<evidence type="ECO:0000256" key="3">
    <source>
        <dbReference type="ARBA" id="ARBA00004127"/>
    </source>
</evidence>
<evidence type="ECO:0000256" key="7">
    <source>
        <dbReference type="ARBA" id="ARBA00022679"/>
    </source>
</evidence>
<evidence type="ECO:0000313" key="15">
    <source>
        <dbReference type="Proteomes" id="UP000288805"/>
    </source>
</evidence>
<evidence type="ECO:0000256" key="4">
    <source>
        <dbReference type="ARBA" id="ARBA00004922"/>
    </source>
</evidence>
<comment type="subcellular location">
    <subcellularLocation>
        <location evidence="3">Endomembrane system</location>
        <topology evidence="3">Multi-pass membrane protein</topology>
    </subcellularLocation>
</comment>
<dbReference type="EMBL" id="QGNW01001704">
    <property type="protein sequence ID" value="RVW32854.1"/>
    <property type="molecule type" value="Genomic_DNA"/>
</dbReference>
<name>A0A438DBN5_VITVI</name>
<keyword evidence="11" id="KW-1133">Transmembrane helix</keyword>
<reference evidence="14 15" key="1">
    <citation type="journal article" date="2018" name="PLoS Genet.">
        <title>Population sequencing reveals clonal diversity and ancestral inbreeding in the grapevine cultivar Chardonnay.</title>
        <authorList>
            <person name="Roach M.J."/>
            <person name="Johnson D.L."/>
            <person name="Bohlmann J."/>
            <person name="van Vuuren H.J."/>
            <person name="Jones S.J."/>
            <person name="Pretorius I.S."/>
            <person name="Schmidt S.A."/>
            <person name="Borneman A.R."/>
        </authorList>
    </citation>
    <scope>NUCLEOTIDE SEQUENCE [LARGE SCALE GENOMIC DNA]</scope>
    <source>
        <strain evidence="15">cv. Chardonnay</strain>
        <tissue evidence="14">Leaf</tissue>
    </source>
</reference>
<dbReference type="UniPathway" id="UPA00378"/>
<keyword evidence="12" id="KW-0472">Membrane</keyword>
<keyword evidence="9" id="KW-0479">Metal-binding</keyword>
<keyword evidence="7 14" id="KW-0808">Transferase</keyword>
<dbReference type="PANTHER" id="PTHR13872:SF1">
    <property type="entry name" value="DOLICHYL-DIPHOSPHOOLIGOSACCHARIDE--PROTEIN GLYCOSYLTRANSFERASE SUBUNIT STT3B"/>
    <property type="match status" value="1"/>
</dbReference>
<evidence type="ECO:0000256" key="9">
    <source>
        <dbReference type="ARBA" id="ARBA00022723"/>
    </source>
</evidence>
<evidence type="ECO:0000256" key="8">
    <source>
        <dbReference type="ARBA" id="ARBA00022692"/>
    </source>
</evidence>
<evidence type="ECO:0000313" key="14">
    <source>
        <dbReference type="EMBL" id="RVW32854.1"/>
    </source>
</evidence>
<keyword evidence="10" id="KW-0460">Magnesium</keyword>
<evidence type="ECO:0000256" key="6">
    <source>
        <dbReference type="ARBA" id="ARBA00022676"/>
    </source>
</evidence>
<evidence type="ECO:0000256" key="11">
    <source>
        <dbReference type="ARBA" id="ARBA00022989"/>
    </source>
</evidence>
<comment type="cofactor">
    <cofactor evidence="2">
        <name>Mg(2+)</name>
        <dbReference type="ChEBI" id="CHEBI:18420"/>
    </cofactor>
</comment>